<comment type="function">
    <text evidence="12">Fluoride-specific ion channel. Important for reducing fluoride concentration in the cell, thus reducing its toxicity.</text>
</comment>
<keyword evidence="6 12" id="KW-0915">Sodium</keyword>
<feature type="transmembrane region" description="Helical" evidence="12">
    <location>
        <begin position="12"/>
        <end position="33"/>
    </location>
</feature>
<dbReference type="InterPro" id="IPR003691">
    <property type="entry name" value="FluC"/>
</dbReference>
<dbReference type="GO" id="GO:0062054">
    <property type="term" value="F:fluoride channel activity"/>
    <property type="evidence" value="ECO:0007669"/>
    <property type="project" value="UniProtKB-UniRule"/>
</dbReference>
<evidence type="ECO:0000313" key="13">
    <source>
        <dbReference type="EMBL" id="KGT80435.1"/>
    </source>
</evidence>
<evidence type="ECO:0000256" key="8">
    <source>
        <dbReference type="ARBA" id="ARBA00023136"/>
    </source>
</evidence>
<comment type="catalytic activity">
    <reaction evidence="11">
        <text>fluoride(in) = fluoride(out)</text>
        <dbReference type="Rhea" id="RHEA:76159"/>
        <dbReference type="ChEBI" id="CHEBI:17051"/>
    </reaction>
    <physiologicalReaction direction="left-to-right" evidence="11">
        <dbReference type="Rhea" id="RHEA:76160"/>
    </physiologicalReaction>
</comment>
<dbReference type="GO" id="GO:0005886">
    <property type="term" value="C:plasma membrane"/>
    <property type="evidence" value="ECO:0007669"/>
    <property type="project" value="UniProtKB-SubCell"/>
</dbReference>
<comment type="similarity">
    <text evidence="10 12">Belongs to the fluoride channel Fluc/FEX (TC 1.A.43) family.</text>
</comment>
<feature type="transmembrane region" description="Helical" evidence="12">
    <location>
        <begin position="109"/>
        <end position="129"/>
    </location>
</feature>
<gene>
    <name evidence="12" type="primary">fluC</name>
    <name evidence="12" type="synonym">crcB</name>
    <name evidence="13" type="ORF">MA20_07490</name>
</gene>
<dbReference type="HAMAP" id="MF_00454">
    <property type="entry name" value="FluC"/>
    <property type="match status" value="1"/>
</dbReference>
<evidence type="ECO:0000256" key="3">
    <source>
        <dbReference type="ARBA" id="ARBA00022519"/>
    </source>
</evidence>
<evidence type="ECO:0000313" key="14">
    <source>
        <dbReference type="Proteomes" id="UP000030377"/>
    </source>
</evidence>
<evidence type="ECO:0000256" key="9">
    <source>
        <dbReference type="ARBA" id="ARBA00023303"/>
    </source>
</evidence>
<keyword evidence="7 12" id="KW-0406">Ion transport</keyword>
<evidence type="ECO:0000256" key="1">
    <source>
        <dbReference type="ARBA" id="ARBA00004651"/>
    </source>
</evidence>
<comment type="subcellular location">
    <subcellularLocation>
        <location evidence="1 12">Cell membrane</location>
        <topology evidence="1 12">Multi-pass membrane protein</topology>
    </subcellularLocation>
</comment>
<dbReference type="AlphaFoldDB" id="A0A0A3Y1B3"/>
<comment type="activity regulation">
    <text evidence="12">Na(+) is not transported, but it plays an essential structural role and its presence is essential for fluoride channel function.</text>
</comment>
<dbReference type="GO" id="GO:0140114">
    <property type="term" value="P:cellular detoxification of fluoride"/>
    <property type="evidence" value="ECO:0007669"/>
    <property type="project" value="UniProtKB-UniRule"/>
</dbReference>
<dbReference type="PANTHER" id="PTHR28259:SF1">
    <property type="entry name" value="FLUORIDE EXPORT PROTEIN 1-RELATED"/>
    <property type="match status" value="1"/>
</dbReference>
<dbReference type="PANTHER" id="PTHR28259">
    <property type="entry name" value="FLUORIDE EXPORT PROTEIN 1-RELATED"/>
    <property type="match status" value="1"/>
</dbReference>
<dbReference type="EMBL" id="JRPN01000004">
    <property type="protein sequence ID" value="KGT80435.1"/>
    <property type="molecule type" value="Genomic_DNA"/>
</dbReference>
<organism evidence="13 14">
    <name type="scientific">Bradyrhizobium japonicum</name>
    <dbReference type="NCBI Taxonomy" id="375"/>
    <lineage>
        <taxon>Bacteria</taxon>
        <taxon>Pseudomonadati</taxon>
        <taxon>Pseudomonadota</taxon>
        <taxon>Alphaproteobacteria</taxon>
        <taxon>Hyphomicrobiales</taxon>
        <taxon>Nitrobacteraceae</taxon>
        <taxon>Bradyrhizobium</taxon>
    </lineage>
</organism>
<proteinExistence type="inferred from homology"/>
<keyword evidence="12" id="KW-0479">Metal-binding</keyword>
<dbReference type="Pfam" id="PF02537">
    <property type="entry name" value="CRCB"/>
    <property type="match status" value="1"/>
</dbReference>
<sequence length="142" mass="15487">MAVPSSTDRSRSAMLYAWVSFGSILGGLARYFVSLALDTGPGFPVATLFINATGSLIIGFYATLTGPDGRVLARPEHRQFIMTGFCGGYTTFSAFSLETFRLFHGGMKYTALAYIAASVICWLASVWLGHMMASRYNRLTRS</sequence>
<keyword evidence="2 12" id="KW-1003">Cell membrane</keyword>
<feature type="transmembrane region" description="Helical" evidence="12">
    <location>
        <begin position="45"/>
        <end position="67"/>
    </location>
</feature>
<evidence type="ECO:0000256" key="7">
    <source>
        <dbReference type="ARBA" id="ARBA00023065"/>
    </source>
</evidence>
<keyword evidence="12" id="KW-0813">Transport</keyword>
<evidence type="ECO:0000256" key="6">
    <source>
        <dbReference type="ARBA" id="ARBA00023053"/>
    </source>
</evidence>
<name>A0A0A3Y1B3_BRAJP</name>
<protein>
    <recommendedName>
        <fullName evidence="12">Fluoride-specific ion channel FluC</fullName>
    </recommendedName>
</protein>
<feature type="binding site" evidence="12">
    <location>
        <position position="90"/>
    </location>
    <ligand>
        <name>Na(+)</name>
        <dbReference type="ChEBI" id="CHEBI:29101"/>
        <note>structural</note>
    </ligand>
</feature>
<evidence type="ECO:0000256" key="4">
    <source>
        <dbReference type="ARBA" id="ARBA00022692"/>
    </source>
</evidence>
<keyword evidence="9 12" id="KW-0407">Ion channel</keyword>
<evidence type="ECO:0000256" key="2">
    <source>
        <dbReference type="ARBA" id="ARBA00022475"/>
    </source>
</evidence>
<comment type="caution">
    <text evidence="13">The sequence shown here is derived from an EMBL/GenBank/DDBJ whole genome shotgun (WGS) entry which is preliminary data.</text>
</comment>
<keyword evidence="3" id="KW-0997">Cell inner membrane</keyword>
<dbReference type="STRING" id="375.BKD09_RS37700"/>
<accession>A0A0A3Y1B3</accession>
<dbReference type="NCBIfam" id="TIGR00494">
    <property type="entry name" value="crcB"/>
    <property type="match status" value="1"/>
</dbReference>
<keyword evidence="8 12" id="KW-0472">Membrane</keyword>
<evidence type="ECO:0000256" key="12">
    <source>
        <dbReference type="HAMAP-Rule" id="MF_00454"/>
    </source>
</evidence>
<evidence type="ECO:0000256" key="5">
    <source>
        <dbReference type="ARBA" id="ARBA00022989"/>
    </source>
</evidence>
<dbReference type="RefSeq" id="WP_041954452.1">
    <property type="nucleotide sequence ID" value="NZ_JRPN01000004.1"/>
</dbReference>
<keyword evidence="5 12" id="KW-1133">Transmembrane helix</keyword>
<feature type="transmembrane region" description="Helical" evidence="12">
    <location>
        <begin position="79"/>
        <end position="97"/>
    </location>
</feature>
<evidence type="ECO:0000256" key="11">
    <source>
        <dbReference type="ARBA" id="ARBA00035585"/>
    </source>
</evidence>
<dbReference type="Proteomes" id="UP000030377">
    <property type="component" value="Unassembled WGS sequence"/>
</dbReference>
<evidence type="ECO:0000256" key="10">
    <source>
        <dbReference type="ARBA" id="ARBA00035120"/>
    </source>
</evidence>
<feature type="binding site" evidence="12">
    <location>
        <position position="87"/>
    </location>
    <ligand>
        <name>Na(+)</name>
        <dbReference type="ChEBI" id="CHEBI:29101"/>
        <note>structural</note>
    </ligand>
</feature>
<dbReference type="GO" id="GO:0046872">
    <property type="term" value="F:metal ion binding"/>
    <property type="evidence" value="ECO:0007669"/>
    <property type="project" value="UniProtKB-KW"/>
</dbReference>
<reference evidence="13 14" key="1">
    <citation type="submission" date="2014-09" db="EMBL/GenBank/DDBJ databases">
        <title>Draft genome of Bradyrhizobium japonicum Is-34.</title>
        <authorList>
            <person name="Tsurumaru H."/>
            <person name="Yamakawa T."/>
            <person name="Hashimoto S."/>
            <person name="Okizaki K."/>
            <person name="Kanesaki Y."/>
            <person name="Yoshikawa H."/>
            <person name="Yajima S."/>
        </authorList>
    </citation>
    <scope>NUCLEOTIDE SEQUENCE [LARGE SCALE GENOMIC DNA]</scope>
    <source>
        <strain evidence="13 14">Is-34</strain>
    </source>
</reference>
<keyword evidence="4 12" id="KW-0812">Transmembrane</keyword>